<reference evidence="9" key="1">
    <citation type="journal article" date="2020" name="Nat. Commun.">
        <title>Large-scale genome sequencing of mycorrhizal fungi provides insights into the early evolution of symbiotic traits.</title>
        <authorList>
            <person name="Miyauchi S."/>
            <person name="Kiss E."/>
            <person name="Kuo A."/>
            <person name="Drula E."/>
            <person name="Kohler A."/>
            <person name="Sanchez-Garcia M."/>
            <person name="Morin E."/>
            <person name="Andreopoulos B."/>
            <person name="Barry K.W."/>
            <person name="Bonito G."/>
            <person name="Buee M."/>
            <person name="Carver A."/>
            <person name="Chen C."/>
            <person name="Cichocki N."/>
            <person name="Clum A."/>
            <person name="Culley D."/>
            <person name="Crous P.W."/>
            <person name="Fauchery L."/>
            <person name="Girlanda M."/>
            <person name="Hayes R.D."/>
            <person name="Keri Z."/>
            <person name="LaButti K."/>
            <person name="Lipzen A."/>
            <person name="Lombard V."/>
            <person name="Magnuson J."/>
            <person name="Maillard F."/>
            <person name="Murat C."/>
            <person name="Nolan M."/>
            <person name="Ohm R.A."/>
            <person name="Pangilinan J."/>
            <person name="Pereira M.F."/>
            <person name="Perotto S."/>
            <person name="Peter M."/>
            <person name="Pfister S."/>
            <person name="Riley R."/>
            <person name="Sitrit Y."/>
            <person name="Stielow J.B."/>
            <person name="Szollosi G."/>
            <person name="Zifcakova L."/>
            <person name="Stursova M."/>
            <person name="Spatafora J.W."/>
            <person name="Tedersoo L."/>
            <person name="Vaario L.M."/>
            <person name="Yamada A."/>
            <person name="Yan M."/>
            <person name="Wang P."/>
            <person name="Xu J."/>
            <person name="Bruns T."/>
            <person name="Baldrian P."/>
            <person name="Vilgalys R."/>
            <person name="Dunand C."/>
            <person name="Henrissat B."/>
            <person name="Grigoriev I.V."/>
            <person name="Hibbett D."/>
            <person name="Nagy L.G."/>
            <person name="Martin F.M."/>
        </authorList>
    </citation>
    <scope>NUCLEOTIDE SEQUENCE</scope>
    <source>
        <strain evidence="9">UP504</strain>
    </source>
</reference>
<keyword evidence="5" id="KW-0175">Coiled coil</keyword>
<dbReference type="EMBL" id="MU128919">
    <property type="protein sequence ID" value="KAF9519172.1"/>
    <property type="molecule type" value="Genomic_DNA"/>
</dbReference>
<keyword evidence="10" id="KW-1185">Reference proteome</keyword>
<evidence type="ECO:0000256" key="8">
    <source>
        <dbReference type="SAM" id="MobiDB-lite"/>
    </source>
</evidence>
<dbReference type="PANTHER" id="PTHR14360">
    <property type="entry name" value="PROTEIN FMP32, MITOCHONDRIAL"/>
    <property type="match status" value="1"/>
</dbReference>
<accession>A0A9P6DZ63</accession>
<evidence type="ECO:0000256" key="7">
    <source>
        <dbReference type="ARBA" id="ARBA00023136"/>
    </source>
</evidence>
<dbReference type="PANTHER" id="PTHR14360:SF12">
    <property type="entry name" value="MOZ PROTEIN REPRESENTS A CHROMATIN-ASSOCIATED ACETYLTRANSFERASE"/>
    <property type="match status" value="1"/>
</dbReference>
<dbReference type="Gene3D" id="1.20.5.340">
    <property type="match status" value="1"/>
</dbReference>
<evidence type="ECO:0000256" key="5">
    <source>
        <dbReference type="ARBA" id="ARBA00023054"/>
    </source>
</evidence>
<dbReference type="Proteomes" id="UP000886523">
    <property type="component" value="Unassembled WGS sequence"/>
</dbReference>
<evidence type="ECO:0000313" key="9">
    <source>
        <dbReference type="EMBL" id="KAF9519172.1"/>
    </source>
</evidence>
<keyword evidence="6" id="KW-0496">Mitochondrion</keyword>
<keyword evidence="3" id="KW-0812">Transmembrane</keyword>
<dbReference type="GO" id="GO:0005739">
    <property type="term" value="C:mitochondrion"/>
    <property type="evidence" value="ECO:0007669"/>
    <property type="project" value="UniProtKB-SubCell"/>
</dbReference>
<evidence type="ECO:0000313" key="10">
    <source>
        <dbReference type="Proteomes" id="UP000886523"/>
    </source>
</evidence>
<feature type="compositionally biased region" description="Pro residues" evidence="8">
    <location>
        <begin position="195"/>
        <end position="210"/>
    </location>
</feature>
<comment type="subcellular location">
    <subcellularLocation>
        <location evidence="2">Membrane</location>
    </subcellularLocation>
    <subcellularLocation>
        <location evidence="1">Mitochondrion</location>
    </subcellularLocation>
</comment>
<dbReference type="AlphaFoldDB" id="A0A9P6DZ63"/>
<evidence type="ECO:0000256" key="1">
    <source>
        <dbReference type="ARBA" id="ARBA00004173"/>
    </source>
</evidence>
<proteinExistence type="predicted"/>
<organism evidence="9 10">
    <name type="scientific">Hydnum rufescens UP504</name>
    <dbReference type="NCBI Taxonomy" id="1448309"/>
    <lineage>
        <taxon>Eukaryota</taxon>
        <taxon>Fungi</taxon>
        <taxon>Dikarya</taxon>
        <taxon>Basidiomycota</taxon>
        <taxon>Agaricomycotina</taxon>
        <taxon>Agaricomycetes</taxon>
        <taxon>Cantharellales</taxon>
        <taxon>Hydnaceae</taxon>
        <taxon>Hydnum</taxon>
    </lineage>
</organism>
<dbReference type="InterPro" id="IPR024461">
    <property type="entry name" value="CCDC90-like"/>
</dbReference>
<evidence type="ECO:0000256" key="2">
    <source>
        <dbReference type="ARBA" id="ARBA00004370"/>
    </source>
</evidence>
<name>A0A9P6DZ63_9AGAM</name>
<sequence length="246" mass="27255">MPRLVNPFDTHKFFQSLEREFSPPVAHTLMRATRGLLIHRIAEAKRDGLDVMEAENQQYLYRAALSELRTELSMRTKNESAALQTSTSTIRKDVESLSARMKEELATLKHNVQMDMNNRKNEVNSETKKSAIAIEELHHKATVMISDLRTDVEQAKWDNTRRGVAIIGLFVMFVIASLELAPKPASKPKPRKATSPPPPTSELSLSPPPNGSSSSTTQAGSHGRVTAGESSRAGSHLHEFSESSQV</sequence>
<keyword evidence="7" id="KW-0472">Membrane</keyword>
<gene>
    <name evidence="9" type="ORF">BS47DRAFT_1288712</name>
</gene>
<dbReference type="OrthoDB" id="1552at2759"/>
<evidence type="ECO:0000256" key="3">
    <source>
        <dbReference type="ARBA" id="ARBA00022692"/>
    </source>
</evidence>
<dbReference type="Pfam" id="PF07798">
    <property type="entry name" value="CCDC90-like"/>
    <property type="match status" value="1"/>
</dbReference>
<feature type="region of interest" description="Disordered" evidence="8">
    <location>
        <begin position="183"/>
        <end position="246"/>
    </location>
</feature>
<keyword evidence="4" id="KW-1133">Transmembrane helix</keyword>
<feature type="compositionally biased region" description="Basic and acidic residues" evidence="8">
    <location>
        <begin position="236"/>
        <end position="246"/>
    </location>
</feature>
<comment type="caution">
    <text evidence="9">The sequence shown here is derived from an EMBL/GenBank/DDBJ whole genome shotgun (WGS) entry which is preliminary data.</text>
</comment>
<evidence type="ECO:0000256" key="4">
    <source>
        <dbReference type="ARBA" id="ARBA00022989"/>
    </source>
</evidence>
<dbReference type="GO" id="GO:0016020">
    <property type="term" value="C:membrane"/>
    <property type="evidence" value="ECO:0007669"/>
    <property type="project" value="UniProtKB-SubCell"/>
</dbReference>
<evidence type="ECO:0000256" key="6">
    <source>
        <dbReference type="ARBA" id="ARBA00023128"/>
    </source>
</evidence>
<protein>
    <submittedName>
        <fullName evidence="9">Uncharacterized protein</fullName>
    </submittedName>
</protein>